<accession>A0A9P0VQV6</accession>
<dbReference type="Proteomes" id="UP001152888">
    <property type="component" value="Unassembled WGS sequence"/>
</dbReference>
<dbReference type="OrthoDB" id="10066550at2759"/>
<evidence type="ECO:0000313" key="2">
    <source>
        <dbReference type="Proteomes" id="UP001152888"/>
    </source>
</evidence>
<reference evidence="1" key="1">
    <citation type="submission" date="2022-03" db="EMBL/GenBank/DDBJ databases">
        <authorList>
            <person name="Sayadi A."/>
        </authorList>
    </citation>
    <scope>NUCLEOTIDE SEQUENCE</scope>
</reference>
<keyword evidence="2" id="KW-1185">Reference proteome</keyword>
<dbReference type="AlphaFoldDB" id="A0A9P0VQV6"/>
<gene>
    <name evidence="1" type="ORF">ACAOBT_LOCUS36216</name>
</gene>
<organism evidence="1 2">
    <name type="scientific">Acanthoscelides obtectus</name>
    <name type="common">Bean weevil</name>
    <name type="synonym">Bruchus obtectus</name>
    <dbReference type="NCBI Taxonomy" id="200917"/>
    <lineage>
        <taxon>Eukaryota</taxon>
        <taxon>Metazoa</taxon>
        <taxon>Ecdysozoa</taxon>
        <taxon>Arthropoda</taxon>
        <taxon>Hexapoda</taxon>
        <taxon>Insecta</taxon>
        <taxon>Pterygota</taxon>
        <taxon>Neoptera</taxon>
        <taxon>Endopterygota</taxon>
        <taxon>Coleoptera</taxon>
        <taxon>Polyphaga</taxon>
        <taxon>Cucujiformia</taxon>
        <taxon>Chrysomeloidea</taxon>
        <taxon>Chrysomelidae</taxon>
        <taxon>Bruchinae</taxon>
        <taxon>Bruchini</taxon>
        <taxon>Acanthoscelides</taxon>
    </lineage>
</organism>
<protein>
    <submittedName>
        <fullName evidence="1">Uncharacterized protein</fullName>
    </submittedName>
</protein>
<evidence type="ECO:0000313" key="1">
    <source>
        <dbReference type="EMBL" id="CAH2017764.1"/>
    </source>
</evidence>
<proteinExistence type="predicted"/>
<name>A0A9P0VQV6_ACAOB</name>
<dbReference type="EMBL" id="CAKOFQ010009446">
    <property type="protein sequence ID" value="CAH2017764.1"/>
    <property type="molecule type" value="Genomic_DNA"/>
</dbReference>
<comment type="caution">
    <text evidence="1">The sequence shown here is derived from an EMBL/GenBank/DDBJ whole genome shotgun (WGS) entry which is preliminary data.</text>
</comment>
<sequence>MSGKNKPPDIDRRCEDCEEDIRKGSAKDENVQVLPADKGNATVVMDTEDYTSKINDLLDRSTYKRLTRDPTQLIVRTTKSLVQKSSLKDEIKKKVCRSEALTLRIYGLPKIHKANISLRPIVSAIGSPIYYLAKHLTTLLQPHIGQSNTYIISYQK</sequence>